<protein>
    <submittedName>
        <fullName evidence="2">Uncharacterized protein</fullName>
    </submittedName>
</protein>
<proteinExistence type="predicted"/>
<feature type="compositionally biased region" description="Basic residues" evidence="1">
    <location>
        <begin position="326"/>
        <end position="335"/>
    </location>
</feature>
<dbReference type="AlphaFoldDB" id="A0A194VC31"/>
<organism evidence="2 3">
    <name type="scientific">Cytospora mali</name>
    <name type="common">Apple Valsa canker fungus</name>
    <name type="synonym">Valsa mali</name>
    <dbReference type="NCBI Taxonomy" id="578113"/>
    <lineage>
        <taxon>Eukaryota</taxon>
        <taxon>Fungi</taxon>
        <taxon>Dikarya</taxon>
        <taxon>Ascomycota</taxon>
        <taxon>Pezizomycotina</taxon>
        <taxon>Sordariomycetes</taxon>
        <taxon>Sordariomycetidae</taxon>
        <taxon>Diaporthales</taxon>
        <taxon>Cytosporaceae</taxon>
        <taxon>Cytospora</taxon>
    </lineage>
</organism>
<evidence type="ECO:0000313" key="3">
    <source>
        <dbReference type="Proteomes" id="UP000078576"/>
    </source>
</evidence>
<keyword evidence="3" id="KW-1185">Reference proteome</keyword>
<name>A0A194VC31_CYTMA</name>
<feature type="compositionally biased region" description="Low complexity" evidence="1">
    <location>
        <begin position="104"/>
        <end position="117"/>
    </location>
</feature>
<sequence length="335" mass="36212">MFNETFAHLCYDPNSFDYKPGVREDGHWPEAMCFSTCRSFDTLIGYFACFLPPADRQALANNADSSLPQQIETMPSPPAPGRRRTKDTGMSRGVRSGRVQKPTQQRQQGSRRSSRLQQKNEPLEHHADLQPHTGTTSQTAGRPGSKRKSAENDEDAEPQATASGSKRRKITTSTGTPPAATKSAGKRNSPSDEVDLDKPRATVSGTMRKKTDANTRLPPAAATSTIKRKRISEGNNCDGQPPAATTHGESGMKRRKMDERTVSPPAAVTSASKWTRASDEAKPQATVSGTMRTRVAGRSGGAAKTRTRKEPGAGTSSTESNSRVTKSGRRGKRTS</sequence>
<evidence type="ECO:0000256" key="1">
    <source>
        <dbReference type="SAM" id="MobiDB-lite"/>
    </source>
</evidence>
<feature type="compositionally biased region" description="Basic and acidic residues" evidence="1">
    <location>
        <begin position="250"/>
        <end position="261"/>
    </location>
</feature>
<reference evidence="3" key="1">
    <citation type="submission" date="2014-12" db="EMBL/GenBank/DDBJ databases">
        <title>Genome Sequence of Valsa Canker Pathogens Uncovers a Specific Adaption of Colonization on Woody Bark.</title>
        <authorList>
            <person name="Yin Z."/>
            <person name="Liu H."/>
            <person name="Gao X."/>
            <person name="Li Z."/>
            <person name="Song N."/>
            <person name="Ke X."/>
            <person name="Dai Q."/>
            <person name="Wu Y."/>
            <person name="Sun Y."/>
            <person name="Xu J.-R."/>
            <person name="Kang Z.K."/>
            <person name="Wang L."/>
            <person name="Huang L."/>
        </authorList>
    </citation>
    <scope>NUCLEOTIDE SEQUENCE [LARGE SCALE GENOMIC DNA]</scope>
    <source>
        <strain evidence="3">SXYL134</strain>
    </source>
</reference>
<accession>A0A194VC31</accession>
<feature type="region of interest" description="Disordered" evidence="1">
    <location>
        <begin position="63"/>
        <end position="335"/>
    </location>
</feature>
<dbReference type="Proteomes" id="UP000078576">
    <property type="component" value="Unassembled WGS sequence"/>
</dbReference>
<dbReference type="EMBL" id="KN714780">
    <property type="protein sequence ID" value="KUI61550.1"/>
    <property type="molecule type" value="Genomic_DNA"/>
</dbReference>
<feature type="compositionally biased region" description="Polar residues" evidence="1">
    <location>
        <begin position="63"/>
        <end position="73"/>
    </location>
</feature>
<gene>
    <name evidence="2" type="ORF">VP1G_08730</name>
</gene>
<feature type="compositionally biased region" description="Polar residues" evidence="1">
    <location>
        <begin position="314"/>
        <end position="325"/>
    </location>
</feature>
<evidence type="ECO:0000313" key="2">
    <source>
        <dbReference type="EMBL" id="KUI61550.1"/>
    </source>
</evidence>